<name>A0ABM3MLT8_GALME</name>
<keyword evidence="4 10" id="KW-0812">Transmembrane</keyword>
<dbReference type="PANTHER" id="PTHR11157">
    <property type="entry name" value="FATTY ACID ACYL TRANSFERASE-RELATED"/>
    <property type="match status" value="1"/>
</dbReference>
<feature type="transmembrane region" description="Helical" evidence="10">
    <location>
        <begin position="136"/>
        <end position="155"/>
    </location>
</feature>
<keyword evidence="2 10" id="KW-0444">Lipid biosynthesis</keyword>
<evidence type="ECO:0000256" key="7">
    <source>
        <dbReference type="ARBA" id="ARBA00023098"/>
    </source>
</evidence>
<protein>
    <recommendedName>
        <fullName evidence="10">Elongation of very long chain fatty acids protein</fullName>
        <ecNumber evidence="10">2.3.1.199</ecNumber>
    </recommendedName>
    <alternativeName>
        <fullName evidence="10">Very-long-chain 3-oxoacyl-CoA synthase</fullName>
    </alternativeName>
</protein>
<comment type="subcellular location">
    <subcellularLocation>
        <location evidence="1">Membrane</location>
        <topology evidence="1">Multi-pass membrane protein</topology>
    </subcellularLocation>
</comment>
<evidence type="ECO:0000256" key="2">
    <source>
        <dbReference type="ARBA" id="ARBA00022516"/>
    </source>
</evidence>
<evidence type="ECO:0000256" key="10">
    <source>
        <dbReference type="RuleBase" id="RU361115"/>
    </source>
</evidence>
<feature type="transmembrane region" description="Helical" evidence="10">
    <location>
        <begin position="167"/>
        <end position="183"/>
    </location>
</feature>
<evidence type="ECO:0000256" key="1">
    <source>
        <dbReference type="ARBA" id="ARBA00004141"/>
    </source>
</evidence>
<keyword evidence="11" id="KW-1185">Reference proteome</keyword>
<comment type="similarity">
    <text evidence="10">Belongs to the ELO family.</text>
</comment>
<dbReference type="Pfam" id="PF01151">
    <property type="entry name" value="ELO"/>
    <property type="match status" value="1"/>
</dbReference>
<keyword evidence="3 10" id="KW-0808">Transferase</keyword>
<gene>
    <name evidence="12" type="primary">LOC113519281</name>
</gene>
<dbReference type="Proteomes" id="UP001652740">
    <property type="component" value="Unplaced"/>
</dbReference>
<keyword evidence="7 10" id="KW-0443">Lipid metabolism</keyword>
<feature type="transmembrane region" description="Helical" evidence="10">
    <location>
        <begin position="189"/>
        <end position="213"/>
    </location>
</feature>
<evidence type="ECO:0000256" key="4">
    <source>
        <dbReference type="ARBA" id="ARBA00022692"/>
    </source>
</evidence>
<dbReference type="EC" id="2.3.1.199" evidence="10"/>
<keyword evidence="9 10" id="KW-0275">Fatty acid biosynthesis</keyword>
<comment type="catalytic activity">
    <reaction evidence="10">
        <text>a very-long-chain acyl-CoA + malonyl-CoA + H(+) = a very-long-chain 3-oxoacyl-CoA + CO2 + CoA</text>
        <dbReference type="Rhea" id="RHEA:32727"/>
        <dbReference type="ChEBI" id="CHEBI:15378"/>
        <dbReference type="ChEBI" id="CHEBI:16526"/>
        <dbReference type="ChEBI" id="CHEBI:57287"/>
        <dbReference type="ChEBI" id="CHEBI:57384"/>
        <dbReference type="ChEBI" id="CHEBI:90725"/>
        <dbReference type="ChEBI" id="CHEBI:90736"/>
        <dbReference type="EC" id="2.3.1.199"/>
    </reaction>
</comment>
<evidence type="ECO:0000256" key="9">
    <source>
        <dbReference type="ARBA" id="ARBA00023160"/>
    </source>
</evidence>
<dbReference type="PANTHER" id="PTHR11157:SF103">
    <property type="entry name" value="ELONGATION OF VERY LONG CHAIN FATTY ACIDS PROTEIN"/>
    <property type="match status" value="1"/>
</dbReference>
<dbReference type="InterPro" id="IPR002076">
    <property type="entry name" value="ELO_fam"/>
</dbReference>
<sequence length="290" mass="33187">MESFNLSWPNSDSLIQVASEYSSTMGVGFGIKNPNWDLNKGAYPEVDEYPLMATLGPVVMIIAIYLLFILKVGPAFMRKREAYKLKKTLLIYNAIQVAASVYLVGRFTSDLLHMGLVPKTCHMDQEGTRKQVIMGIWLYFAAKVSELLDTVFFVLRKKTSQISFLHLYHHTVMVIGTWAMLKYSPSHTLIFIGFLNSLVHVFMYTYYGLAALGPNIAKYLTWKKYMTSFQLIQFVLIIMQYFSAVKTSDCPPSKGIAGFIISNTFVFILLFSNFYKKNYNAEYKKTEKCQ</sequence>
<evidence type="ECO:0000256" key="6">
    <source>
        <dbReference type="ARBA" id="ARBA00022989"/>
    </source>
</evidence>
<feature type="transmembrane region" description="Helical" evidence="10">
    <location>
        <begin position="256"/>
        <end position="275"/>
    </location>
</feature>
<accession>A0ABM3MLT8</accession>
<evidence type="ECO:0000313" key="12">
    <source>
        <dbReference type="RefSeq" id="XP_052752234.1"/>
    </source>
</evidence>
<evidence type="ECO:0000256" key="3">
    <source>
        <dbReference type="ARBA" id="ARBA00022679"/>
    </source>
</evidence>
<reference evidence="12" key="1">
    <citation type="submission" date="2025-08" db="UniProtKB">
        <authorList>
            <consortium name="RefSeq"/>
        </authorList>
    </citation>
    <scope>IDENTIFICATION</scope>
    <source>
        <tissue evidence="12">Whole larvae</tissue>
    </source>
</reference>
<dbReference type="RefSeq" id="XP_052752234.1">
    <property type="nucleotide sequence ID" value="XM_052896274.1"/>
</dbReference>
<keyword evidence="5 10" id="KW-0276">Fatty acid metabolism</keyword>
<dbReference type="GeneID" id="113519281"/>
<keyword evidence="6 10" id="KW-1133">Transmembrane helix</keyword>
<feature type="transmembrane region" description="Helical" evidence="10">
    <location>
        <begin position="89"/>
        <end position="108"/>
    </location>
</feature>
<evidence type="ECO:0000313" key="11">
    <source>
        <dbReference type="Proteomes" id="UP001652740"/>
    </source>
</evidence>
<proteinExistence type="inferred from homology"/>
<feature type="transmembrane region" description="Helical" evidence="10">
    <location>
        <begin position="49"/>
        <end position="68"/>
    </location>
</feature>
<keyword evidence="8 10" id="KW-0472">Membrane</keyword>
<evidence type="ECO:0000256" key="5">
    <source>
        <dbReference type="ARBA" id="ARBA00022832"/>
    </source>
</evidence>
<feature type="transmembrane region" description="Helical" evidence="10">
    <location>
        <begin position="225"/>
        <end position="244"/>
    </location>
</feature>
<organism evidence="11 12">
    <name type="scientific">Galleria mellonella</name>
    <name type="common">Greater wax moth</name>
    <dbReference type="NCBI Taxonomy" id="7137"/>
    <lineage>
        <taxon>Eukaryota</taxon>
        <taxon>Metazoa</taxon>
        <taxon>Ecdysozoa</taxon>
        <taxon>Arthropoda</taxon>
        <taxon>Hexapoda</taxon>
        <taxon>Insecta</taxon>
        <taxon>Pterygota</taxon>
        <taxon>Neoptera</taxon>
        <taxon>Endopterygota</taxon>
        <taxon>Lepidoptera</taxon>
        <taxon>Glossata</taxon>
        <taxon>Ditrysia</taxon>
        <taxon>Pyraloidea</taxon>
        <taxon>Pyralidae</taxon>
        <taxon>Galleriinae</taxon>
        <taxon>Galleria</taxon>
    </lineage>
</organism>
<evidence type="ECO:0000256" key="8">
    <source>
        <dbReference type="ARBA" id="ARBA00023136"/>
    </source>
</evidence>